<reference evidence="1 2" key="1">
    <citation type="submission" date="2023-01" db="EMBL/GenBank/DDBJ databases">
        <title>Description of Helicobacter ibis sp. nov. isolated from faecal droppings of black-faced ibis (Theristicus melanopis).</title>
        <authorList>
            <person name="Lopez-Cantillo M."/>
            <person name="Vidal-Veuthey B."/>
            <person name="Mella A."/>
            <person name="De La Haba R."/>
            <person name="Collado L."/>
        </authorList>
    </citation>
    <scope>NUCLEOTIDE SEQUENCE [LARGE SCALE GENOMIC DNA]</scope>
    <source>
        <strain evidence="1 2">A82</strain>
    </source>
</reference>
<comment type="caution">
    <text evidence="1">The sequence shown here is derived from an EMBL/GenBank/DDBJ whole genome shotgun (WGS) entry which is preliminary data.</text>
</comment>
<accession>A0ABT4VFI8</accession>
<dbReference type="EMBL" id="JAQHXR010000004">
    <property type="protein sequence ID" value="MDA3969485.1"/>
    <property type="molecule type" value="Genomic_DNA"/>
</dbReference>
<sequence>MKLLLFFIPFFLVARDFSYDPFLYDIDEVHVNGILLDRVNINGNWYKKGEVFEDYLIYDIQNRCVVLKDNDEVSRHCIGKVSNFNIK</sequence>
<protein>
    <submittedName>
        <fullName evidence="1">Uncharacterized protein</fullName>
    </submittedName>
</protein>
<dbReference type="Proteomes" id="UP001210261">
    <property type="component" value="Unassembled WGS sequence"/>
</dbReference>
<keyword evidence="2" id="KW-1185">Reference proteome</keyword>
<evidence type="ECO:0000313" key="2">
    <source>
        <dbReference type="Proteomes" id="UP001210261"/>
    </source>
</evidence>
<proteinExistence type="predicted"/>
<gene>
    <name evidence="1" type="ORF">PF021_07375</name>
</gene>
<organism evidence="1 2">
    <name type="scientific">Helicobacter ibis</name>
    <dbReference type="NCBI Taxonomy" id="2962633"/>
    <lineage>
        <taxon>Bacteria</taxon>
        <taxon>Pseudomonadati</taxon>
        <taxon>Campylobacterota</taxon>
        <taxon>Epsilonproteobacteria</taxon>
        <taxon>Campylobacterales</taxon>
        <taxon>Helicobacteraceae</taxon>
        <taxon>Helicobacter</taxon>
    </lineage>
</organism>
<name>A0ABT4VFI8_9HELI</name>
<dbReference type="RefSeq" id="WP_271021841.1">
    <property type="nucleotide sequence ID" value="NZ_JAQHXR010000004.1"/>
</dbReference>
<evidence type="ECO:0000313" key="1">
    <source>
        <dbReference type="EMBL" id="MDA3969485.1"/>
    </source>
</evidence>